<evidence type="ECO:0008006" key="3">
    <source>
        <dbReference type="Google" id="ProtNLM"/>
    </source>
</evidence>
<reference evidence="1" key="2">
    <citation type="submission" date="2023-03" db="EMBL/GenBank/DDBJ databases">
        <authorList>
            <person name="Inwood S.N."/>
            <person name="Skelly J.G."/>
            <person name="Guhlin J."/>
            <person name="Harrop T.W.R."/>
            <person name="Goldson S.G."/>
            <person name="Dearden P.K."/>
        </authorList>
    </citation>
    <scope>NUCLEOTIDE SEQUENCE</scope>
    <source>
        <strain evidence="1">Irish</strain>
        <tissue evidence="1">Whole body</tissue>
    </source>
</reference>
<protein>
    <recommendedName>
        <fullName evidence="3">Cyclin-dependent kinase 2-interacting protein</fullName>
    </recommendedName>
</protein>
<evidence type="ECO:0000313" key="1">
    <source>
        <dbReference type="EMBL" id="KAK0158609.1"/>
    </source>
</evidence>
<evidence type="ECO:0000313" key="2">
    <source>
        <dbReference type="Proteomes" id="UP001168990"/>
    </source>
</evidence>
<accession>A0AA39EXI0</accession>
<organism evidence="1 2">
    <name type="scientific">Microctonus aethiopoides</name>
    <dbReference type="NCBI Taxonomy" id="144406"/>
    <lineage>
        <taxon>Eukaryota</taxon>
        <taxon>Metazoa</taxon>
        <taxon>Ecdysozoa</taxon>
        <taxon>Arthropoda</taxon>
        <taxon>Hexapoda</taxon>
        <taxon>Insecta</taxon>
        <taxon>Pterygota</taxon>
        <taxon>Neoptera</taxon>
        <taxon>Endopterygota</taxon>
        <taxon>Hymenoptera</taxon>
        <taxon>Apocrita</taxon>
        <taxon>Ichneumonoidea</taxon>
        <taxon>Braconidae</taxon>
        <taxon>Euphorinae</taxon>
        <taxon>Microctonus</taxon>
    </lineage>
</organism>
<dbReference type="AlphaFoldDB" id="A0AA39EXI0"/>
<comment type="caution">
    <text evidence="1">The sequence shown here is derived from an EMBL/GenBank/DDBJ whole genome shotgun (WGS) entry which is preliminary data.</text>
</comment>
<proteinExistence type="predicted"/>
<name>A0AA39EXI0_9HYME</name>
<keyword evidence="2" id="KW-1185">Reference proteome</keyword>
<gene>
    <name evidence="1" type="ORF">PV328_009587</name>
</gene>
<reference evidence="1" key="1">
    <citation type="journal article" date="2023" name="bioRxiv">
        <title>Scaffold-level genome assemblies of two parasitoid biocontrol wasps reveal the parthenogenesis mechanism and an associated novel virus.</title>
        <authorList>
            <person name="Inwood S."/>
            <person name="Skelly J."/>
            <person name="Guhlin J."/>
            <person name="Harrop T."/>
            <person name="Goldson S."/>
            <person name="Dearden P."/>
        </authorList>
    </citation>
    <scope>NUCLEOTIDE SEQUENCE</scope>
    <source>
        <strain evidence="1">Irish</strain>
        <tissue evidence="1">Whole body</tissue>
    </source>
</reference>
<dbReference type="Proteomes" id="UP001168990">
    <property type="component" value="Unassembled WGS sequence"/>
</dbReference>
<dbReference type="EMBL" id="JAQQBS010001424">
    <property type="protein sequence ID" value="KAK0158609.1"/>
    <property type="molecule type" value="Genomic_DNA"/>
</dbReference>
<sequence>MANFLPTITSPKPSTQINLTGNPRILKDLAADVYNFIQKWNTVHLHGMSLLKSITELKVDSSYPRGLQELCDELEKDVDQMDRIVNMLKSVVSRTNAVVSLQEGKKGKIFITWPSEYFNEATEKIYEAYKNEAMIKRKILENVAHFHQESMKMLHLSMWAHQSMIPYKLGMTLQSFLAETGHR</sequence>